<evidence type="ECO:0000256" key="4">
    <source>
        <dbReference type="ARBA" id="ARBA00022691"/>
    </source>
</evidence>
<dbReference type="InterPro" id="IPR029026">
    <property type="entry name" value="tRNA_m1G_MTases_N"/>
</dbReference>
<comment type="similarity">
    <text evidence="1">Belongs to the class IV-like SAM-binding methyltransferase superfamily. RNA methyltransferase TrmH family.</text>
</comment>
<dbReference type="PANTHER" id="PTHR42786">
    <property type="entry name" value="TRNA/RRNA METHYLTRANSFERASE"/>
    <property type="match status" value="1"/>
</dbReference>
<accession>A0A9W6BHD9</accession>
<dbReference type="CDD" id="cd18093">
    <property type="entry name" value="SpoU-like_TrmJ"/>
    <property type="match status" value="1"/>
</dbReference>
<feature type="compositionally biased region" description="Low complexity" evidence="5">
    <location>
        <begin position="267"/>
        <end position="282"/>
    </location>
</feature>
<proteinExistence type="inferred from homology"/>
<dbReference type="Gene3D" id="1.10.8.590">
    <property type="match status" value="1"/>
</dbReference>
<comment type="caution">
    <text evidence="7">The sequence shown here is derived from an EMBL/GenBank/DDBJ whole genome shotgun (WGS) entry which is preliminary data.</text>
</comment>
<dbReference type="InterPro" id="IPR001537">
    <property type="entry name" value="SpoU_MeTrfase"/>
</dbReference>
<evidence type="ECO:0000256" key="3">
    <source>
        <dbReference type="ARBA" id="ARBA00022679"/>
    </source>
</evidence>
<feature type="domain" description="tRNA/rRNA methyltransferase SpoU type" evidence="6">
    <location>
        <begin position="62"/>
        <end position="142"/>
    </location>
</feature>
<dbReference type="Proteomes" id="UP001165080">
    <property type="component" value="Unassembled WGS sequence"/>
</dbReference>
<feature type="region of interest" description="Disordered" evidence="5">
    <location>
        <begin position="176"/>
        <end position="295"/>
    </location>
</feature>
<protein>
    <recommendedName>
        <fullName evidence="6">tRNA/rRNA methyltransferase SpoU type domain-containing protein</fullName>
    </recommendedName>
</protein>
<keyword evidence="3" id="KW-0808">Transferase</keyword>
<dbReference type="Gene3D" id="3.40.1280.10">
    <property type="match status" value="2"/>
</dbReference>
<evidence type="ECO:0000256" key="2">
    <source>
        <dbReference type="ARBA" id="ARBA00022603"/>
    </source>
</evidence>
<feature type="compositionally biased region" description="Low complexity" evidence="5">
    <location>
        <begin position="176"/>
        <end position="186"/>
    </location>
</feature>
<evidence type="ECO:0000313" key="8">
    <source>
        <dbReference type="Proteomes" id="UP001165080"/>
    </source>
</evidence>
<organism evidence="7 8">
    <name type="scientific">Pleodorina starrii</name>
    <dbReference type="NCBI Taxonomy" id="330485"/>
    <lineage>
        <taxon>Eukaryota</taxon>
        <taxon>Viridiplantae</taxon>
        <taxon>Chlorophyta</taxon>
        <taxon>core chlorophytes</taxon>
        <taxon>Chlorophyceae</taxon>
        <taxon>CS clade</taxon>
        <taxon>Chlamydomonadales</taxon>
        <taxon>Volvocaceae</taxon>
        <taxon>Pleodorina</taxon>
    </lineage>
</organism>
<dbReference type="Pfam" id="PF00588">
    <property type="entry name" value="SpoU_methylase"/>
    <property type="match status" value="2"/>
</dbReference>
<feature type="region of interest" description="Disordered" evidence="5">
    <location>
        <begin position="456"/>
        <end position="533"/>
    </location>
</feature>
<feature type="compositionally biased region" description="Low complexity" evidence="5">
    <location>
        <begin position="195"/>
        <end position="213"/>
    </location>
</feature>
<dbReference type="GO" id="GO:0008173">
    <property type="term" value="F:RNA methyltransferase activity"/>
    <property type="evidence" value="ECO:0007669"/>
    <property type="project" value="InterPro"/>
</dbReference>
<evidence type="ECO:0000256" key="1">
    <source>
        <dbReference type="ARBA" id="ARBA00007228"/>
    </source>
</evidence>
<reference evidence="7 8" key="1">
    <citation type="journal article" date="2023" name="Commun. Biol.">
        <title>Reorganization of the ancestral sex-determining regions during the evolution of trioecy in Pleodorina starrii.</title>
        <authorList>
            <person name="Takahashi K."/>
            <person name="Suzuki S."/>
            <person name="Kawai-Toyooka H."/>
            <person name="Yamamoto K."/>
            <person name="Hamaji T."/>
            <person name="Ootsuki R."/>
            <person name="Yamaguchi H."/>
            <person name="Kawachi M."/>
            <person name="Higashiyama T."/>
            <person name="Nozaki H."/>
        </authorList>
    </citation>
    <scope>NUCLEOTIDE SEQUENCE [LARGE SCALE GENOMIC DNA]</scope>
    <source>
        <strain evidence="7 8">NIES-4479</strain>
    </source>
</reference>
<dbReference type="SUPFAM" id="SSF75217">
    <property type="entry name" value="alpha/beta knot"/>
    <property type="match status" value="2"/>
</dbReference>
<name>A0A9W6BHD9_9CHLO</name>
<evidence type="ECO:0000313" key="7">
    <source>
        <dbReference type="EMBL" id="GLC52202.1"/>
    </source>
</evidence>
<dbReference type="EMBL" id="BRXU01000005">
    <property type="protein sequence ID" value="GLC52202.1"/>
    <property type="molecule type" value="Genomic_DNA"/>
</dbReference>
<dbReference type="InterPro" id="IPR029028">
    <property type="entry name" value="Alpha/beta_knot_MTases"/>
</dbReference>
<keyword evidence="4" id="KW-0949">S-adenosyl-L-methionine</keyword>
<dbReference type="GO" id="GO:0003723">
    <property type="term" value="F:RNA binding"/>
    <property type="evidence" value="ECO:0007669"/>
    <property type="project" value="InterPro"/>
</dbReference>
<dbReference type="GO" id="GO:0005829">
    <property type="term" value="C:cytosol"/>
    <property type="evidence" value="ECO:0007669"/>
    <property type="project" value="TreeGrafter"/>
</dbReference>
<keyword evidence="8" id="KW-1185">Reference proteome</keyword>
<dbReference type="PANTHER" id="PTHR42786:SF7">
    <property type="entry name" value="TRNA_RRNA METHYLTRANSFERASE SPOU TYPE DOMAIN-CONTAINING PROTEIN"/>
    <property type="match status" value="1"/>
</dbReference>
<dbReference type="InterPro" id="IPR004384">
    <property type="entry name" value="RNA_MeTrfase_TrmJ/LasT"/>
</dbReference>
<sequence>MLGAHAKWGKRPLRQAHRNGCQRRQLYLSRSHHSLGIGRCRSAAENSDGLEMEMQLEALKPAIILVEPKMGENIGAAARAMKNFGLCDLRLVSPQDGWPNPLADATASHALDLVRSARLYDNVYDAIADLDRVYAATARTRAMTKAFVTARQLPGELHQLAAAAMEAARAAQAAAEALGAAAPSHPEAAEPPPSASSTMTSPQASAAPSESTPAPTPSLSHVPPTHRTSATAVPTPHPHTSPPDTSHAASDLADPGSGPWPVPEPGAPHSASASAGPAAAPQRRPPRAGVLFGRESSGLTNEEVAAANKVLTIEADPAYPVLNLGQAVVITAYELHQARLQAAGAAVSTTAAAADGGGGNSVAAAGGSAASGSGAIISSAEELRARAEAVQLASRGQVEGFLRRLVSELDESDFFESEAKRPATLLSIRNLAAKAEGMTAGEVALMHGMVSKLTAAKANKERGGRVNGGGGGGGRRGGRGQRRRGGEDAVEGQGEGQGEHEGREEGQGVTGGGTLGEGERGRRAAVQLEGLGS</sequence>
<keyword evidence="2" id="KW-0489">Methyltransferase</keyword>
<evidence type="ECO:0000259" key="6">
    <source>
        <dbReference type="Pfam" id="PF00588"/>
    </source>
</evidence>
<feature type="compositionally biased region" description="Basic and acidic residues" evidence="5">
    <location>
        <begin position="497"/>
        <end position="506"/>
    </location>
</feature>
<dbReference type="AlphaFoldDB" id="A0A9W6BHD9"/>
<evidence type="ECO:0000256" key="5">
    <source>
        <dbReference type="SAM" id="MobiDB-lite"/>
    </source>
</evidence>
<dbReference type="GO" id="GO:0002128">
    <property type="term" value="P:tRNA nucleoside ribose methylation"/>
    <property type="evidence" value="ECO:0007669"/>
    <property type="project" value="TreeGrafter"/>
</dbReference>
<gene>
    <name evidence="7" type="primary">PLESTM_012640</name>
    <name evidence="7" type="ORF">PLESTB_000594400</name>
</gene>
<dbReference type="OrthoDB" id="241340at2759"/>
<feature type="compositionally biased region" description="Gly residues" evidence="5">
    <location>
        <begin position="465"/>
        <end position="475"/>
    </location>
</feature>
<feature type="domain" description="tRNA/rRNA methyltransferase SpoU type" evidence="6">
    <location>
        <begin position="286"/>
        <end position="333"/>
    </location>
</feature>